<dbReference type="EMBL" id="JADKGY010000014">
    <property type="protein sequence ID" value="MBK9983286.1"/>
    <property type="molecule type" value="Genomic_DNA"/>
</dbReference>
<comment type="caution">
    <text evidence="1">The sequence shown here is derived from an EMBL/GenBank/DDBJ whole genome shotgun (WGS) entry which is preliminary data.</text>
</comment>
<accession>A0A9D7SW79</accession>
<evidence type="ECO:0000313" key="2">
    <source>
        <dbReference type="Proteomes" id="UP000808337"/>
    </source>
</evidence>
<sequence>MGIWRKSEFWNKIFSNPFRNGESAFILAQLLRVYKHVFKLSYFEVEPYQFGLDNPEGIASGAFWFYYRFGFRPLTPSGTKSQ</sequence>
<gene>
    <name evidence="1" type="ORF">IPP15_12935</name>
</gene>
<organism evidence="1 2">
    <name type="scientific">Candidatus Opimibacter skivensis</name>
    <dbReference type="NCBI Taxonomy" id="2982028"/>
    <lineage>
        <taxon>Bacteria</taxon>
        <taxon>Pseudomonadati</taxon>
        <taxon>Bacteroidota</taxon>
        <taxon>Saprospiria</taxon>
        <taxon>Saprospirales</taxon>
        <taxon>Saprospiraceae</taxon>
        <taxon>Candidatus Opimibacter</taxon>
    </lineage>
</organism>
<dbReference type="AlphaFoldDB" id="A0A9D7SW79"/>
<dbReference type="Proteomes" id="UP000808337">
    <property type="component" value="Unassembled WGS sequence"/>
</dbReference>
<reference evidence="1 2" key="1">
    <citation type="submission" date="2020-10" db="EMBL/GenBank/DDBJ databases">
        <title>Connecting structure to function with the recovery of over 1000 high-quality activated sludge metagenome-assembled genomes encoding full-length rRNA genes using long-read sequencing.</title>
        <authorList>
            <person name="Singleton C.M."/>
            <person name="Petriglieri F."/>
            <person name="Kristensen J.M."/>
            <person name="Kirkegaard R.H."/>
            <person name="Michaelsen T.Y."/>
            <person name="Andersen M.H."/>
            <person name="Karst S.M."/>
            <person name="Dueholm M.S."/>
            <person name="Nielsen P.H."/>
            <person name="Albertsen M."/>
        </authorList>
    </citation>
    <scope>NUCLEOTIDE SEQUENCE [LARGE SCALE GENOMIC DNA]</scope>
    <source>
        <strain evidence="1">Ribe_18-Q3-R11-54_MAXAC.273</strain>
    </source>
</reference>
<proteinExistence type="predicted"/>
<name>A0A9D7SW79_9BACT</name>
<evidence type="ECO:0000313" key="1">
    <source>
        <dbReference type="EMBL" id="MBK9983286.1"/>
    </source>
</evidence>
<protein>
    <submittedName>
        <fullName evidence="1">Uncharacterized protein</fullName>
    </submittedName>
</protein>